<feature type="signal peptide" evidence="3">
    <location>
        <begin position="1"/>
        <end position="19"/>
    </location>
</feature>
<dbReference type="SMART" id="SM00093">
    <property type="entry name" value="SERPIN"/>
    <property type="match status" value="1"/>
</dbReference>
<dbReference type="Gene3D" id="2.30.39.10">
    <property type="entry name" value="Alpha-1-antitrypsin, domain 1"/>
    <property type="match status" value="1"/>
</dbReference>
<dbReference type="GO" id="GO:0005615">
    <property type="term" value="C:extracellular space"/>
    <property type="evidence" value="ECO:0007669"/>
    <property type="project" value="InterPro"/>
</dbReference>
<dbReference type="InterPro" id="IPR042185">
    <property type="entry name" value="Serpin_sf_2"/>
</dbReference>
<evidence type="ECO:0000256" key="3">
    <source>
        <dbReference type="SAM" id="SignalP"/>
    </source>
</evidence>
<protein>
    <recommendedName>
        <fullName evidence="4">Serpin domain-containing protein</fullName>
    </recommendedName>
</protein>
<dbReference type="PANTHER" id="PTHR11461:SF20">
    <property type="entry name" value="ALPHA-2-ANTIPLASMIN"/>
    <property type="match status" value="1"/>
</dbReference>
<feature type="compositionally biased region" description="Basic and acidic residues" evidence="2">
    <location>
        <begin position="462"/>
        <end position="477"/>
    </location>
</feature>
<dbReference type="SUPFAM" id="SSF56574">
    <property type="entry name" value="Serpins"/>
    <property type="match status" value="1"/>
</dbReference>
<comment type="caution">
    <text evidence="5">The sequence shown here is derived from an EMBL/GenBank/DDBJ whole genome shotgun (WGS) entry which is preliminary data.</text>
</comment>
<keyword evidence="3" id="KW-0732">Signal</keyword>
<feature type="region of interest" description="Disordered" evidence="2">
    <location>
        <begin position="43"/>
        <end position="89"/>
    </location>
</feature>
<dbReference type="InterPro" id="IPR023796">
    <property type="entry name" value="Serpin_dom"/>
</dbReference>
<dbReference type="InterPro" id="IPR042178">
    <property type="entry name" value="Serpin_sf_1"/>
</dbReference>
<feature type="chain" id="PRO_5043921760" description="Serpin domain-containing protein" evidence="3">
    <location>
        <begin position="20"/>
        <end position="483"/>
    </location>
</feature>
<sequence>MDYRLLALLLLCHFRHAWTDEEVIEDGKIPLVPLIPLMPSKPIENLGTPPTTGPSSLPQSTSSSIGALDHTEPGTVGRDGTSEEETDGLCAELSSSELKEAIGSGVMKLGLKLMEKLPIGPEQPNVIISPLSLSLGLSQLALGAVNETEQLLLEHLHTDALPCYHKGLRSLLYHLQKSNIQIATRMYTQEGFEPKKEFAQMSQEMYGSEPEVLAGIKEVNEWVEKATSGQVTDFLASLPHNLVLMLINAVHYKGKWQTCFDPRHTSSDLFYIDNKHIVNVEMMVEPKYPLRLLIHNELDAQVARLPFKDQMSLLIVLPMSGQVNMTDIAANLNTSDLYARFPKERSMLVRLPKFKLEYGQELEEALTSIGLGELFTSPNLASISDSPLVVSSVQHKTSMEITEEGAEAAAATSISISRSNPSFSVNQPFFFALMDDQTLTPVFLGIVTNPNPESPSMVTASERPDKMGFPAIKDKIYGGHPPK</sequence>
<dbReference type="PANTHER" id="PTHR11461">
    <property type="entry name" value="SERINE PROTEASE INHIBITOR, SERPIN"/>
    <property type="match status" value="1"/>
</dbReference>
<evidence type="ECO:0000256" key="1">
    <source>
        <dbReference type="RuleBase" id="RU000411"/>
    </source>
</evidence>
<gene>
    <name evidence="5" type="ORF">AALO_G00199370</name>
</gene>
<evidence type="ECO:0000313" key="6">
    <source>
        <dbReference type="Proteomes" id="UP000823561"/>
    </source>
</evidence>
<dbReference type="AlphaFoldDB" id="A0AAV6G2X1"/>
<feature type="compositionally biased region" description="Low complexity" evidence="2">
    <location>
        <begin position="46"/>
        <end position="64"/>
    </location>
</feature>
<name>A0AAV6G2X1_9TELE</name>
<dbReference type="InterPro" id="IPR000215">
    <property type="entry name" value="Serpin_fam"/>
</dbReference>
<dbReference type="EMBL" id="JADWDJ010000015">
    <property type="protein sequence ID" value="KAG5269200.1"/>
    <property type="molecule type" value="Genomic_DNA"/>
</dbReference>
<accession>A0AAV6G2X1</accession>
<dbReference type="InterPro" id="IPR023795">
    <property type="entry name" value="Serpin_CS"/>
</dbReference>
<comment type="similarity">
    <text evidence="1">Belongs to the serpin family.</text>
</comment>
<dbReference type="Proteomes" id="UP000823561">
    <property type="component" value="Chromosome 15"/>
</dbReference>
<reference evidence="5" key="1">
    <citation type="submission" date="2020-10" db="EMBL/GenBank/DDBJ databases">
        <title>Chromosome-scale genome assembly of the Allis shad, Alosa alosa.</title>
        <authorList>
            <person name="Margot Z."/>
            <person name="Christophe K."/>
            <person name="Cabau C."/>
            <person name="Louis A."/>
            <person name="Berthelot C."/>
            <person name="Parey E."/>
            <person name="Roest Crollius H."/>
            <person name="Montfort J."/>
            <person name="Robinson-Rechavi M."/>
            <person name="Bucao C."/>
            <person name="Bouchez O."/>
            <person name="Gislard M."/>
            <person name="Lluch J."/>
            <person name="Milhes M."/>
            <person name="Lampietro C."/>
            <person name="Lopez Roques C."/>
            <person name="Donnadieu C."/>
            <person name="Braasch I."/>
            <person name="Desvignes T."/>
            <person name="Postlethwait J."/>
            <person name="Bobe J."/>
            <person name="Guiguen Y."/>
        </authorList>
    </citation>
    <scope>NUCLEOTIDE SEQUENCE</scope>
    <source>
        <strain evidence="5">M-15738</strain>
        <tissue evidence="5">Blood</tissue>
    </source>
</reference>
<evidence type="ECO:0000313" key="5">
    <source>
        <dbReference type="EMBL" id="KAG5269200.1"/>
    </source>
</evidence>
<dbReference type="Gene3D" id="3.30.497.10">
    <property type="entry name" value="Antithrombin, subunit I, domain 2"/>
    <property type="match status" value="1"/>
</dbReference>
<organism evidence="5 6">
    <name type="scientific">Alosa alosa</name>
    <name type="common">allis shad</name>
    <dbReference type="NCBI Taxonomy" id="278164"/>
    <lineage>
        <taxon>Eukaryota</taxon>
        <taxon>Metazoa</taxon>
        <taxon>Chordata</taxon>
        <taxon>Craniata</taxon>
        <taxon>Vertebrata</taxon>
        <taxon>Euteleostomi</taxon>
        <taxon>Actinopterygii</taxon>
        <taxon>Neopterygii</taxon>
        <taxon>Teleostei</taxon>
        <taxon>Clupei</taxon>
        <taxon>Clupeiformes</taxon>
        <taxon>Clupeoidei</taxon>
        <taxon>Clupeidae</taxon>
        <taxon>Alosa</taxon>
    </lineage>
</organism>
<evidence type="ECO:0000259" key="4">
    <source>
        <dbReference type="SMART" id="SM00093"/>
    </source>
</evidence>
<dbReference type="InterPro" id="IPR036186">
    <property type="entry name" value="Serpin_sf"/>
</dbReference>
<dbReference type="Pfam" id="PF00079">
    <property type="entry name" value="Serpin"/>
    <property type="match status" value="1"/>
</dbReference>
<feature type="domain" description="Serpin" evidence="4">
    <location>
        <begin position="111"/>
        <end position="450"/>
    </location>
</feature>
<keyword evidence="6" id="KW-1185">Reference proteome</keyword>
<evidence type="ECO:0000256" key="2">
    <source>
        <dbReference type="SAM" id="MobiDB-lite"/>
    </source>
</evidence>
<feature type="region of interest" description="Disordered" evidence="2">
    <location>
        <begin position="453"/>
        <end position="483"/>
    </location>
</feature>
<dbReference type="GO" id="GO:0004867">
    <property type="term" value="F:serine-type endopeptidase inhibitor activity"/>
    <property type="evidence" value="ECO:0007669"/>
    <property type="project" value="InterPro"/>
</dbReference>
<proteinExistence type="inferred from homology"/>
<dbReference type="PROSITE" id="PS00284">
    <property type="entry name" value="SERPIN"/>
    <property type="match status" value="1"/>
</dbReference>